<accession>A0A7C8M6N3</accession>
<feature type="region of interest" description="Disordered" evidence="1">
    <location>
        <begin position="20"/>
        <end position="49"/>
    </location>
</feature>
<gene>
    <name evidence="2" type="ORF">BDV95DRAFT_36535</name>
</gene>
<proteinExistence type="predicted"/>
<protein>
    <submittedName>
        <fullName evidence="2">Uncharacterized protein</fullName>
    </submittedName>
</protein>
<evidence type="ECO:0000313" key="3">
    <source>
        <dbReference type="Proteomes" id="UP000481861"/>
    </source>
</evidence>
<dbReference type="AlphaFoldDB" id="A0A7C8M6N3"/>
<keyword evidence="3" id="KW-1185">Reference proteome</keyword>
<name>A0A7C8M6N3_9PLEO</name>
<sequence length="250" mass="28035">MAQNENEENPELARILHTLANLPPNPVPHGPGTGFPVPHSAYYAPPGTPDPRLVERTALEHRQASPKPQKKIGTLMINPTTITEWKQGLRCVSKLAAVNQNFVATVQKMIKDHERNVKDWDVGRKRLIEEQTAKRENEETHRAALSFPGFLQGTAPLRTPEREKEELDQYDQKVYRASKQMADSQSSQLKSLGVPFFGVRPDLMLPEGSEPASTGGTESGKLASLKKITKEELLELQRKMLNHLMELYGD</sequence>
<organism evidence="2 3">
    <name type="scientific">Massariosphaeria phaeospora</name>
    <dbReference type="NCBI Taxonomy" id="100035"/>
    <lineage>
        <taxon>Eukaryota</taxon>
        <taxon>Fungi</taxon>
        <taxon>Dikarya</taxon>
        <taxon>Ascomycota</taxon>
        <taxon>Pezizomycotina</taxon>
        <taxon>Dothideomycetes</taxon>
        <taxon>Pleosporomycetidae</taxon>
        <taxon>Pleosporales</taxon>
        <taxon>Pleosporales incertae sedis</taxon>
        <taxon>Massariosphaeria</taxon>
    </lineage>
</organism>
<dbReference type="Proteomes" id="UP000481861">
    <property type="component" value="Unassembled WGS sequence"/>
</dbReference>
<dbReference type="InterPro" id="IPR018858">
    <property type="entry name" value="DUF2458"/>
</dbReference>
<dbReference type="Pfam" id="PF10454">
    <property type="entry name" value="DUF2458"/>
    <property type="match status" value="1"/>
</dbReference>
<evidence type="ECO:0000256" key="1">
    <source>
        <dbReference type="SAM" id="MobiDB-lite"/>
    </source>
</evidence>
<dbReference type="EMBL" id="JAADJZ010000010">
    <property type="protein sequence ID" value="KAF2872120.1"/>
    <property type="molecule type" value="Genomic_DNA"/>
</dbReference>
<evidence type="ECO:0000313" key="2">
    <source>
        <dbReference type="EMBL" id="KAF2872120.1"/>
    </source>
</evidence>
<dbReference type="OrthoDB" id="5363415at2759"/>
<comment type="caution">
    <text evidence="2">The sequence shown here is derived from an EMBL/GenBank/DDBJ whole genome shotgun (WGS) entry which is preliminary data.</text>
</comment>
<reference evidence="2 3" key="1">
    <citation type="submission" date="2020-01" db="EMBL/GenBank/DDBJ databases">
        <authorList>
            <consortium name="DOE Joint Genome Institute"/>
            <person name="Haridas S."/>
            <person name="Albert R."/>
            <person name="Binder M."/>
            <person name="Bloem J."/>
            <person name="Labutti K."/>
            <person name="Salamov A."/>
            <person name="Andreopoulos B."/>
            <person name="Baker S.E."/>
            <person name="Barry K."/>
            <person name="Bills G."/>
            <person name="Bluhm B.H."/>
            <person name="Cannon C."/>
            <person name="Castanera R."/>
            <person name="Culley D.E."/>
            <person name="Daum C."/>
            <person name="Ezra D."/>
            <person name="Gonzalez J.B."/>
            <person name="Henrissat B."/>
            <person name="Kuo A."/>
            <person name="Liang C."/>
            <person name="Lipzen A."/>
            <person name="Lutzoni F."/>
            <person name="Magnuson J."/>
            <person name="Mondo S."/>
            <person name="Nolan M."/>
            <person name="Ohm R."/>
            <person name="Pangilinan J."/>
            <person name="Park H.-J.H."/>
            <person name="Ramirez L."/>
            <person name="Alfaro M."/>
            <person name="Sun H."/>
            <person name="Tritt A."/>
            <person name="Yoshinaga Y."/>
            <person name="Zwiers L.-H.L."/>
            <person name="Turgeon B.G."/>
            <person name="Goodwin S.B."/>
            <person name="Spatafora J.W."/>
            <person name="Crous P.W."/>
            <person name="Grigoriev I.V."/>
        </authorList>
    </citation>
    <scope>NUCLEOTIDE SEQUENCE [LARGE SCALE GENOMIC DNA]</scope>
    <source>
        <strain evidence="2 3">CBS 611.86</strain>
    </source>
</reference>